<dbReference type="AlphaFoldDB" id="A0A1V3FFZ6"/>
<dbReference type="SUPFAM" id="SSF55469">
    <property type="entry name" value="FMN-dependent nitroreductase-like"/>
    <property type="match status" value="1"/>
</dbReference>
<feature type="domain" description="Nitroreductase" evidence="3">
    <location>
        <begin position="15"/>
        <end position="189"/>
    </location>
</feature>
<evidence type="ECO:0000259" key="3">
    <source>
        <dbReference type="Pfam" id="PF00881"/>
    </source>
</evidence>
<protein>
    <submittedName>
        <fullName evidence="4">Nitroreductase family protein</fullName>
    </submittedName>
</protein>
<reference evidence="5" key="1">
    <citation type="submission" date="2016-11" db="EMBL/GenBank/DDBJ databases">
        <title>Draft genome sequence of Anoxybacillus sp. strain 103 isolated from the Qarvajar hot spring in Nagorno-Karabach.</title>
        <authorList>
            <person name="Hovhannisyan P."/>
            <person name="Panosyan H."/>
            <person name="Birkeland N.-K."/>
        </authorList>
    </citation>
    <scope>NUCLEOTIDE SEQUENCE [LARGE SCALE GENOMIC DNA]</scope>
    <source>
        <strain evidence="5">103</strain>
    </source>
</reference>
<dbReference type="PANTHER" id="PTHR43673:SF3">
    <property type="entry name" value="NAD(P)H NITROREDUCTASE YODC-RELATED"/>
    <property type="match status" value="1"/>
</dbReference>
<dbReference type="InterPro" id="IPR029479">
    <property type="entry name" value="Nitroreductase"/>
</dbReference>
<keyword evidence="2" id="KW-0560">Oxidoreductase</keyword>
<gene>
    <name evidence="4" type="ORF">BO219_12965</name>
</gene>
<evidence type="ECO:0000256" key="1">
    <source>
        <dbReference type="ARBA" id="ARBA00007118"/>
    </source>
</evidence>
<dbReference type="GO" id="GO:0016491">
    <property type="term" value="F:oxidoreductase activity"/>
    <property type="evidence" value="ECO:0007669"/>
    <property type="project" value="UniProtKB-KW"/>
</dbReference>
<dbReference type="Proteomes" id="UP000188458">
    <property type="component" value="Unassembled WGS sequence"/>
</dbReference>
<evidence type="ECO:0000256" key="2">
    <source>
        <dbReference type="ARBA" id="ARBA00023002"/>
    </source>
</evidence>
<organism evidence="4 5">
    <name type="scientific">Anoxybacillus kestanbolensis</name>
    <dbReference type="NCBI Taxonomy" id="227476"/>
    <lineage>
        <taxon>Bacteria</taxon>
        <taxon>Bacillati</taxon>
        <taxon>Bacillota</taxon>
        <taxon>Bacilli</taxon>
        <taxon>Bacillales</taxon>
        <taxon>Anoxybacillaceae</taxon>
        <taxon>Anoxybacillus</taxon>
    </lineage>
</organism>
<dbReference type="EMBL" id="MQAD01000029">
    <property type="protein sequence ID" value="OOE00573.1"/>
    <property type="molecule type" value="Genomic_DNA"/>
</dbReference>
<proteinExistence type="inferred from homology"/>
<comment type="similarity">
    <text evidence="1">Belongs to the nitroreductase family.</text>
</comment>
<dbReference type="Pfam" id="PF00881">
    <property type="entry name" value="Nitroreductase"/>
    <property type="match status" value="1"/>
</dbReference>
<evidence type="ECO:0000313" key="5">
    <source>
        <dbReference type="Proteomes" id="UP000188458"/>
    </source>
</evidence>
<keyword evidence="5" id="KW-1185">Reference proteome</keyword>
<name>A0A1V3FFZ6_9BACL</name>
<dbReference type="RefSeq" id="WP_077429827.1">
    <property type="nucleotide sequence ID" value="NZ_MQAD01000029.1"/>
</dbReference>
<dbReference type="PANTHER" id="PTHR43673">
    <property type="entry name" value="NAD(P)H NITROREDUCTASE YDGI-RELATED"/>
    <property type="match status" value="1"/>
</dbReference>
<comment type="caution">
    <text evidence="4">The sequence shown here is derived from an EMBL/GenBank/DDBJ whole genome shotgun (WGS) entry which is preliminary data.</text>
</comment>
<accession>A0A1V3FFZ6</accession>
<sequence>MLSVIEQRQSVRSVIEQRQSVRKYDPTATISKEQLTKLLQLAGKAPSAWNLQHWHFVVFYGKEAQQKLLPIAYNQQQIVEASAVVAVLGDLQANKKTDAVYDPLVAQGKMTKEIKDTLAKQIENAYTNAQYARDAAFSNASLAAMQLMLAAKAEGFDTCAIGGFDPQAFMKTFHIPDRYVPVMLITIGKASAPAHPSSRLPINELTTWVE</sequence>
<evidence type="ECO:0000313" key="4">
    <source>
        <dbReference type="EMBL" id="OOE00573.1"/>
    </source>
</evidence>
<dbReference type="Gene3D" id="3.40.109.10">
    <property type="entry name" value="NADH Oxidase"/>
    <property type="match status" value="1"/>
</dbReference>
<dbReference type="CDD" id="cd02137">
    <property type="entry name" value="MhqN-like"/>
    <property type="match status" value="1"/>
</dbReference>
<dbReference type="InterPro" id="IPR000415">
    <property type="entry name" value="Nitroreductase-like"/>
</dbReference>